<comment type="similarity">
    <text evidence="4">Belongs to the glycosyl hydrolase 2 family. Beta-mannosidase A subfamily.</text>
</comment>
<evidence type="ECO:0000256" key="3">
    <source>
        <dbReference type="ARBA" id="ARBA00004740"/>
    </source>
</evidence>
<dbReference type="Pfam" id="PF02958">
    <property type="entry name" value="EcKL"/>
    <property type="match status" value="1"/>
</dbReference>
<keyword evidence="22" id="KW-1185">Reference proteome</keyword>
<dbReference type="InterPro" id="IPR013783">
    <property type="entry name" value="Ig-like_fold"/>
</dbReference>
<keyword evidence="10" id="KW-0378">Hydrolase</keyword>
<dbReference type="InterPro" id="IPR054593">
    <property type="entry name" value="Beta-mannosidase-like_N2"/>
</dbReference>
<evidence type="ECO:0000256" key="13">
    <source>
        <dbReference type="ARBA" id="ARBA00023295"/>
    </source>
</evidence>
<protein>
    <recommendedName>
        <fullName evidence="7">Beta-mannosidase A</fullName>
        <ecNumber evidence="6">3.2.1.25</ecNumber>
    </recommendedName>
    <alternativeName>
        <fullName evidence="15">Mannanase A</fullName>
    </alternativeName>
</protein>
<dbReference type="PANTHER" id="PTHR43730">
    <property type="entry name" value="BETA-MANNOSIDASE"/>
    <property type="match status" value="1"/>
</dbReference>
<evidence type="ECO:0000256" key="5">
    <source>
        <dbReference type="ARBA" id="ARBA00011738"/>
    </source>
</evidence>
<evidence type="ECO:0000256" key="4">
    <source>
        <dbReference type="ARBA" id="ARBA00007483"/>
    </source>
</evidence>
<evidence type="ECO:0000256" key="16">
    <source>
        <dbReference type="SAM" id="SignalP"/>
    </source>
</evidence>
<dbReference type="GO" id="GO:0000272">
    <property type="term" value="P:polysaccharide catabolic process"/>
    <property type="evidence" value="ECO:0007669"/>
    <property type="project" value="UniProtKB-KW"/>
</dbReference>
<evidence type="ECO:0000313" key="22">
    <source>
        <dbReference type="Proteomes" id="UP001369815"/>
    </source>
</evidence>
<reference evidence="21 22" key="1">
    <citation type="journal article" date="2024" name="Front Chem Biol">
        <title>Unveiling the potential of Daldinia eschscholtzii MFLUCC 19-0629 through bioactivity and bioinformatics studies for enhanced sustainable agriculture production.</title>
        <authorList>
            <person name="Brooks S."/>
            <person name="Weaver J.A."/>
            <person name="Klomchit A."/>
            <person name="Alharthi S.A."/>
            <person name="Onlamun T."/>
            <person name="Nurani R."/>
            <person name="Vong T.K."/>
            <person name="Alberti F."/>
            <person name="Greco C."/>
        </authorList>
    </citation>
    <scope>NUCLEOTIDE SEQUENCE [LARGE SCALE GENOMIC DNA]</scope>
    <source>
        <strain evidence="21">MFLUCC 19-0629</strain>
    </source>
</reference>
<dbReference type="InterPro" id="IPR011009">
    <property type="entry name" value="Kinase-like_dom_sf"/>
</dbReference>
<evidence type="ECO:0000256" key="2">
    <source>
        <dbReference type="ARBA" id="ARBA00004613"/>
    </source>
</evidence>
<comment type="pathway">
    <text evidence="3">Glycan metabolism; N-glycan degradation.</text>
</comment>
<evidence type="ECO:0000256" key="10">
    <source>
        <dbReference type="ARBA" id="ARBA00022801"/>
    </source>
</evidence>
<dbReference type="Pfam" id="PF17786">
    <property type="entry name" value="Mannosidase_ig"/>
    <property type="match status" value="1"/>
</dbReference>
<dbReference type="Pfam" id="PF17753">
    <property type="entry name" value="Ig_mannosidase"/>
    <property type="match status" value="1"/>
</dbReference>
<dbReference type="EMBL" id="JBANMG010000002">
    <property type="protein sequence ID" value="KAK6956951.1"/>
    <property type="molecule type" value="Genomic_DNA"/>
</dbReference>
<dbReference type="Gene3D" id="2.60.40.10">
    <property type="entry name" value="Immunoglobulins"/>
    <property type="match status" value="3"/>
</dbReference>
<accession>A0AAX6MXN2</accession>
<dbReference type="SUPFAM" id="SSF49785">
    <property type="entry name" value="Galactose-binding domain-like"/>
    <property type="match status" value="1"/>
</dbReference>
<keyword evidence="13" id="KW-0326">Glycosidase</keyword>
<name>A0AAX6MXN2_9PEZI</name>
<dbReference type="Proteomes" id="UP001369815">
    <property type="component" value="Unassembled WGS sequence"/>
</dbReference>
<evidence type="ECO:0000259" key="20">
    <source>
        <dbReference type="Pfam" id="PF22666"/>
    </source>
</evidence>
<dbReference type="Gene3D" id="2.60.120.260">
    <property type="entry name" value="Galactose-binding domain-like"/>
    <property type="match status" value="1"/>
</dbReference>
<dbReference type="InterPro" id="IPR036156">
    <property type="entry name" value="Beta-gal/glucu_dom_sf"/>
</dbReference>
<keyword evidence="12" id="KW-0119">Carbohydrate metabolism</keyword>
<sequence length="1381" mass="155795">MRFAQLVASAAVAAAANIVDLSDSDWTLTNNERDISVPGKVPSQAHLDLFAANVIDDPYHGLNDFELRWVAMADWNYTAQVSGLSKEEGLSTFLLFNGLDTFANISLCSKSVANTNNQFRQYFFDVTDVLSECQSDSPELLVEFGSAPRIANELASLPGAPTWPEGPPIGLEIEFEFVNRQFIRKEQSDFGWDWGPAFAPAGIWQKAWVLQLQKEEVHVRNSILDIYREGQLNLIPPNQDANWVLNASIDVVGTVPQGASLTYKIVDLATKQEISSGDLTDIENHGDVITGTVVLGGNDYKLWWPNGLGEQNLYNITIDIVSGSGKTLASVEKRSGFRTIVMNMGEVTDEEIAQGIAPGNHWHFEVNGQTFYAKGSNFIPPDTFWPRVTEEKIRTMFAAVTAANMNMLRVWGGGSYLPDFIYDLADEMGIFLWSEFQYGDALYPVDPDFLENARVEAVYHVRRVNHHPSLALWAGNNEILLWMLVILSVIAPDKIDYYRHHFEILFLDTMVPAVFGNTRSISYMSSSANTGYLSLNHSSPTPIVERYLNATPGHIYGDTDYYNYDIWQAFNISTYPVGRFSAEYGFTSMPSINSWKNAVDEEDLWYNSTTVVLRNHHQPPRGLNTSDFERATQGMIEMTNGVETYFPAPKKTESLANFSAWCHSTQLFQADFYKSQIEFYRIGSGKRERQLGSLYWQLQDIWQAPTWSSIEYEGRWKVLHNTAKDVYQPVIVANQWNVTSGILDIYAVSDLWEEVKGKASVSWVGWDGSALDVDTADIKAGDVDFTVGPLNITLLARVDINGLKSDAAFNASNAVLVANLTATGTPPNSEATKTFTHTNYFTPTPLASAALVDPGLTIEHDSGADEFVVRADEGTSIWTWVSVGTDDADDVIVAFDENAFLLKKGEEKRIGYRVISDNGKRSGWESRFTDNSIMTYRFLSKPKAIVLLIFLIALVMHNILKNPIRPEQVAAIMLSWHSLELVSCRRLQTLWAGYGYIYELTVRATNDEVATELRGIYGDKRPNYEKGEELFPLILKYIAPPRTNPGSEDEGHLRKLLSYGVEQYFYSSVAPLLEEDTAVSHCIATTLESDGKPSAERLKGLTATIMTDLRPNFPIAGEKRSELNETQVYAALDWLSNFHRTSRRLLSGNLQEYLRPPLEEAERRRNGDSSGKGLWLNGGYTYLATRRKEYGALAQDEDSEWSVLCKPTHPGNQLIFEMAADYLTPRGREYETLIHGDVKSENLFTTKSGDKVAFYDFQYVGLGLGVCDLAKLFTCSVPLELLIEKDREIPHELAMTAGEEKLLKYYYSKLTNDFKDAEGRKLEYDWDLFIRHWDTALVDWLRFQASWGFWGNTEWLEARVRYVVSNFVWRDWLQKNLESGR</sequence>
<evidence type="ECO:0000256" key="7">
    <source>
        <dbReference type="ARBA" id="ARBA00021795"/>
    </source>
</evidence>
<feature type="domain" description="Beta-mannosidase Ig-fold" evidence="18">
    <location>
        <begin position="851"/>
        <end position="932"/>
    </location>
</feature>
<dbReference type="InterPro" id="IPR006102">
    <property type="entry name" value="Ig-like_GH2"/>
</dbReference>
<dbReference type="InterPro" id="IPR008979">
    <property type="entry name" value="Galactose-bd-like_sf"/>
</dbReference>
<feature type="domain" description="Glycoside hydrolase family 2 immunoglobulin-like beta-sandwich" evidence="17">
    <location>
        <begin position="241"/>
        <end position="338"/>
    </location>
</feature>
<evidence type="ECO:0000256" key="6">
    <source>
        <dbReference type="ARBA" id="ARBA00012754"/>
    </source>
</evidence>
<dbReference type="SUPFAM" id="SSF49303">
    <property type="entry name" value="beta-Galactosidase/glucuronidase domain"/>
    <property type="match status" value="1"/>
</dbReference>
<dbReference type="Pfam" id="PF00703">
    <property type="entry name" value="Glyco_hydro_2"/>
    <property type="match status" value="1"/>
</dbReference>
<evidence type="ECO:0000256" key="11">
    <source>
        <dbReference type="ARBA" id="ARBA00023180"/>
    </source>
</evidence>
<dbReference type="SUPFAM" id="SSF51445">
    <property type="entry name" value="(Trans)glycosidases"/>
    <property type="match status" value="1"/>
</dbReference>
<dbReference type="EC" id="3.2.1.25" evidence="6"/>
<gene>
    <name evidence="21" type="ORF">Daesc_002233</name>
</gene>
<feature type="domain" description="Beta-mannosidase-like galactose-binding" evidence="20">
    <location>
        <begin position="26"/>
        <end position="205"/>
    </location>
</feature>
<evidence type="ECO:0000256" key="8">
    <source>
        <dbReference type="ARBA" id="ARBA00022525"/>
    </source>
</evidence>
<dbReference type="Gene3D" id="3.90.1200.10">
    <property type="match status" value="1"/>
</dbReference>
<dbReference type="Gene3D" id="3.20.20.80">
    <property type="entry name" value="Glycosidases"/>
    <property type="match status" value="1"/>
</dbReference>
<comment type="caution">
    <text evidence="21">The sequence shown here is derived from an EMBL/GenBank/DDBJ whole genome shotgun (WGS) entry which is preliminary data.</text>
</comment>
<dbReference type="FunFam" id="3.20.20.80:FF:000084">
    <property type="entry name" value="Beta-mannosidase A"/>
    <property type="match status" value="1"/>
</dbReference>
<feature type="signal peptide" evidence="16">
    <location>
        <begin position="1"/>
        <end position="15"/>
    </location>
</feature>
<dbReference type="InterPro" id="IPR004119">
    <property type="entry name" value="EcKL"/>
</dbReference>
<dbReference type="SUPFAM" id="SSF56112">
    <property type="entry name" value="Protein kinase-like (PK-like)"/>
    <property type="match status" value="1"/>
</dbReference>
<dbReference type="PANTHER" id="PTHR43730:SF5">
    <property type="entry name" value="BETA-MANNOSIDASE A"/>
    <property type="match status" value="1"/>
</dbReference>
<feature type="chain" id="PRO_5043556589" description="Beta-mannosidase A" evidence="16">
    <location>
        <begin position="16"/>
        <end position="1381"/>
    </location>
</feature>
<dbReference type="GO" id="GO:0004567">
    <property type="term" value="F:beta-mannosidase activity"/>
    <property type="evidence" value="ECO:0007669"/>
    <property type="project" value="UniProtKB-EC"/>
</dbReference>
<keyword evidence="9 16" id="KW-0732">Signal</keyword>
<dbReference type="GO" id="GO:0006516">
    <property type="term" value="P:glycoprotein catabolic process"/>
    <property type="evidence" value="ECO:0007669"/>
    <property type="project" value="TreeGrafter"/>
</dbReference>
<keyword evidence="14" id="KW-0624">Polysaccharide degradation</keyword>
<evidence type="ECO:0000256" key="15">
    <source>
        <dbReference type="ARBA" id="ARBA00031061"/>
    </source>
</evidence>
<comment type="subunit">
    <text evidence="5">Homodimer.</text>
</comment>
<comment type="catalytic activity">
    <reaction evidence="1">
        <text>Hydrolysis of terminal, non-reducing beta-D-mannose residues in beta-D-mannosides.</text>
        <dbReference type="EC" id="3.2.1.25"/>
    </reaction>
</comment>
<dbReference type="Pfam" id="PF22666">
    <property type="entry name" value="Glyco_hydro_2_N2"/>
    <property type="match status" value="1"/>
</dbReference>
<evidence type="ECO:0000313" key="21">
    <source>
        <dbReference type="EMBL" id="KAK6956951.1"/>
    </source>
</evidence>
<proteinExistence type="inferred from homology"/>
<organism evidence="21 22">
    <name type="scientific">Daldinia eschscholtzii</name>
    <dbReference type="NCBI Taxonomy" id="292717"/>
    <lineage>
        <taxon>Eukaryota</taxon>
        <taxon>Fungi</taxon>
        <taxon>Dikarya</taxon>
        <taxon>Ascomycota</taxon>
        <taxon>Pezizomycotina</taxon>
        <taxon>Sordariomycetes</taxon>
        <taxon>Xylariomycetidae</taxon>
        <taxon>Xylariales</taxon>
        <taxon>Hypoxylaceae</taxon>
        <taxon>Daldinia</taxon>
    </lineage>
</organism>
<dbReference type="InterPro" id="IPR041625">
    <property type="entry name" value="Beta-mannosidase_Ig"/>
</dbReference>
<keyword evidence="11" id="KW-0325">Glycoprotein</keyword>
<evidence type="ECO:0000256" key="1">
    <source>
        <dbReference type="ARBA" id="ARBA00000829"/>
    </source>
</evidence>
<keyword evidence="8" id="KW-0964">Secreted</keyword>
<comment type="subcellular location">
    <subcellularLocation>
        <location evidence="2">Secreted</location>
    </subcellularLocation>
</comment>
<dbReference type="InterPro" id="IPR017853">
    <property type="entry name" value="GH"/>
</dbReference>
<dbReference type="InterPro" id="IPR050887">
    <property type="entry name" value="Beta-mannosidase_GH2"/>
</dbReference>
<evidence type="ECO:0000259" key="18">
    <source>
        <dbReference type="Pfam" id="PF17753"/>
    </source>
</evidence>
<evidence type="ECO:0000259" key="17">
    <source>
        <dbReference type="Pfam" id="PF00703"/>
    </source>
</evidence>
<feature type="domain" description="Mannosidase Ig/CBM-like" evidence="19">
    <location>
        <begin position="742"/>
        <end position="834"/>
    </location>
</feature>
<dbReference type="GO" id="GO:0005576">
    <property type="term" value="C:extracellular region"/>
    <property type="evidence" value="ECO:0007669"/>
    <property type="project" value="UniProtKB-SubCell"/>
</dbReference>
<evidence type="ECO:0000256" key="12">
    <source>
        <dbReference type="ARBA" id="ARBA00023277"/>
    </source>
</evidence>
<evidence type="ECO:0000256" key="14">
    <source>
        <dbReference type="ARBA" id="ARBA00023326"/>
    </source>
</evidence>
<evidence type="ECO:0000259" key="19">
    <source>
        <dbReference type="Pfam" id="PF17786"/>
    </source>
</evidence>
<evidence type="ECO:0000256" key="9">
    <source>
        <dbReference type="ARBA" id="ARBA00022729"/>
    </source>
</evidence>
<dbReference type="InterPro" id="IPR041447">
    <property type="entry name" value="Mannosidase_ig"/>
</dbReference>